<keyword evidence="18" id="KW-1185">Reference proteome</keyword>
<dbReference type="CDD" id="cd06223">
    <property type="entry name" value="PRTases_typeI"/>
    <property type="match status" value="1"/>
</dbReference>
<comment type="subcellular location">
    <subcellularLocation>
        <location evidence="2 15">Cytoplasm</location>
    </subcellularLocation>
</comment>
<reference evidence="17" key="1">
    <citation type="submission" date="2023-06" db="EMBL/GenBank/DDBJ databases">
        <title>Robiginitalea aurantiacus sp. nov. and Algoriphagus sediminis sp. nov., isolated from coastal sediment.</title>
        <authorList>
            <person name="Zhou Z.Y."/>
            <person name="An J."/>
            <person name="Jia Y.W."/>
            <person name="Du Z.J."/>
        </authorList>
    </citation>
    <scope>NUCLEOTIDE SEQUENCE</scope>
    <source>
        <strain evidence="17">C2-7</strain>
    </source>
</reference>
<dbReference type="PANTHER" id="PTHR43340:SF1">
    <property type="entry name" value="HYPOXANTHINE PHOSPHORIBOSYLTRANSFERASE"/>
    <property type="match status" value="1"/>
</dbReference>
<keyword evidence="9 15" id="KW-0479">Metal-binding</keyword>
<keyword evidence="8 15" id="KW-0808">Transferase</keyword>
<comment type="catalytic activity">
    <reaction evidence="14">
        <text>IMP + diphosphate = hypoxanthine + 5-phospho-alpha-D-ribose 1-diphosphate</text>
        <dbReference type="Rhea" id="RHEA:17973"/>
        <dbReference type="ChEBI" id="CHEBI:17368"/>
        <dbReference type="ChEBI" id="CHEBI:33019"/>
        <dbReference type="ChEBI" id="CHEBI:58017"/>
        <dbReference type="ChEBI" id="CHEBI:58053"/>
        <dbReference type="EC" id="2.4.2.8"/>
    </reaction>
    <physiologicalReaction direction="right-to-left" evidence="14">
        <dbReference type="Rhea" id="RHEA:17975"/>
    </physiologicalReaction>
</comment>
<proteinExistence type="inferred from homology"/>
<comment type="pathway">
    <text evidence="3 15">Purine metabolism; IMP biosynthesis via salvage pathway; IMP from hypoxanthine: step 1/1.</text>
</comment>
<evidence type="ECO:0000256" key="4">
    <source>
        <dbReference type="ARBA" id="ARBA00008391"/>
    </source>
</evidence>
<keyword evidence="7 15" id="KW-0328">Glycosyltransferase</keyword>
<organism evidence="17 18">
    <name type="scientific">Algoriphagus sediminis</name>
    <dbReference type="NCBI Taxonomy" id="3057113"/>
    <lineage>
        <taxon>Bacteria</taxon>
        <taxon>Pseudomonadati</taxon>
        <taxon>Bacteroidota</taxon>
        <taxon>Cytophagia</taxon>
        <taxon>Cytophagales</taxon>
        <taxon>Cyclobacteriaceae</taxon>
        <taxon>Algoriphagus</taxon>
    </lineage>
</organism>
<evidence type="ECO:0000256" key="1">
    <source>
        <dbReference type="ARBA" id="ARBA00001946"/>
    </source>
</evidence>
<evidence type="ECO:0000256" key="7">
    <source>
        <dbReference type="ARBA" id="ARBA00022676"/>
    </source>
</evidence>
<protein>
    <recommendedName>
        <fullName evidence="5 15">Hypoxanthine phosphoribosyltransferase</fullName>
        <ecNumber evidence="5 15">2.4.2.8</ecNumber>
    </recommendedName>
</protein>
<accession>A0ABT7YF06</accession>
<feature type="domain" description="Phosphoribosyltransferase" evidence="16">
    <location>
        <begin position="21"/>
        <end position="164"/>
    </location>
</feature>
<gene>
    <name evidence="17" type="primary">hpt</name>
    <name evidence="17" type="ORF">QVH07_13190</name>
</gene>
<sequence>MENLINLHGHNFELFIKDLEIRDRIKSLGNQITEDYQKKDLIIIGVLNGAMIFLADLIRSIELPLELGTIRASSYIGAKSSGTVQVGKDFLPDVKGKDVILVEDIVDTGKTLFELQKMIGEKGANSVSIATLLYKPEAFAFNYPLNYVGFEIPNKFVVGFGLDYDELGRNLPAIYQIQTPD</sequence>
<evidence type="ECO:0000256" key="5">
    <source>
        <dbReference type="ARBA" id="ARBA00011895"/>
    </source>
</evidence>
<keyword evidence="6 15" id="KW-0963">Cytoplasm</keyword>
<dbReference type="InterPro" id="IPR000836">
    <property type="entry name" value="PRTase_dom"/>
</dbReference>
<evidence type="ECO:0000256" key="12">
    <source>
        <dbReference type="ARBA" id="ARBA00022842"/>
    </source>
</evidence>
<dbReference type="Pfam" id="PF00156">
    <property type="entry name" value="Pribosyltran"/>
    <property type="match status" value="1"/>
</dbReference>
<evidence type="ECO:0000313" key="17">
    <source>
        <dbReference type="EMBL" id="MDN3205111.1"/>
    </source>
</evidence>
<dbReference type="PANTHER" id="PTHR43340">
    <property type="entry name" value="HYPOXANTHINE-GUANINE PHOSPHORIBOSYLTRANSFERASE"/>
    <property type="match status" value="1"/>
</dbReference>
<evidence type="ECO:0000256" key="10">
    <source>
        <dbReference type="ARBA" id="ARBA00022726"/>
    </source>
</evidence>
<comment type="catalytic activity">
    <reaction evidence="13">
        <text>GMP + diphosphate = guanine + 5-phospho-alpha-D-ribose 1-diphosphate</text>
        <dbReference type="Rhea" id="RHEA:25424"/>
        <dbReference type="ChEBI" id="CHEBI:16235"/>
        <dbReference type="ChEBI" id="CHEBI:33019"/>
        <dbReference type="ChEBI" id="CHEBI:58017"/>
        <dbReference type="ChEBI" id="CHEBI:58115"/>
        <dbReference type="EC" id="2.4.2.8"/>
    </reaction>
    <physiologicalReaction direction="right-to-left" evidence="13">
        <dbReference type="Rhea" id="RHEA:25426"/>
    </physiologicalReaction>
</comment>
<dbReference type="EC" id="2.4.2.8" evidence="5 15"/>
<evidence type="ECO:0000259" key="16">
    <source>
        <dbReference type="Pfam" id="PF00156"/>
    </source>
</evidence>
<evidence type="ECO:0000256" key="2">
    <source>
        <dbReference type="ARBA" id="ARBA00004496"/>
    </source>
</evidence>
<dbReference type="SUPFAM" id="SSF53271">
    <property type="entry name" value="PRTase-like"/>
    <property type="match status" value="1"/>
</dbReference>
<dbReference type="InterPro" id="IPR005904">
    <property type="entry name" value="Hxn_phspho_trans"/>
</dbReference>
<evidence type="ECO:0000256" key="8">
    <source>
        <dbReference type="ARBA" id="ARBA00022679"/>
    </source>
</evidence>
<dbReference type="Proteomes" id="UP001171916">
    <property type="component" value="Unassembled WGS sequence"/>
</dbReference>
<evidence type="ECO:0000256" key="15">
    <source>
        <dbReference type="RuleBase" id="RU364099"/>
    </source>
</evidence>
<dbReference type="Gene3D" id="3.40.50.2020">
    <property type="match status" value="1"/>
</dbReference>
<evidence type="ECO:0000256" key="11">
    <source>
        <dbReference type="ARBA" id="ARBA00022741"/>
    </source>
</evidence>
<dbReference type="EMBL" id="JAUEPH010000005">
    <property type="protein sequence ID" value="MDN3205111.1"/>
    <property type="molecule type" value="Genomic_DNA"/>
</dbReference>
<comment type="similarity">
    <text evidence="4 15">Belongs to the purine/pyrimidine phosphoribosyltransferase family.</text>
</comment>
<dbReference type="InterPro" id="IPR029057">
    <property type="entry name" value="PRTase-like"/>
</dbReference>
<evidence type="ECO:0000256" key="14">
    <source>
        <dbReference type="ARBA" id="ARBA00049402"/>
    </source>
</evidence>
<dbReference type="NCBIfam" id="TIGR01203">
    <property type="entry name" value="HGPRTase"/>
    <property type="match status" value="1"/>
</dbReference>
<dbReference type="InterPro" id="IPR050408">
    <property type="entry name" value="HGPRT"/>
</dbReference>
<keyword evidence="12 15" id="KW-0460">Magnesium</keyword>
<name>A0ABT7YF06_9BACT</name>
<evidence type="ECO:0000313" key="18">
    <source>
        <dbReference type="Proteomes" id="UP001171916"/>
    </source>
</evidence>
<comment type="cofactor">
    <cofactor evidence="1 15">
        <name>Mg(2+)</name>
        <dbReference type="ChEBI" id="CHEBI:18420"/>
    </cofactor>
</comment>
<comment type="caution">
    <text evidence="17">The sequence shown here is derived from an EMBL/GenBank/DDBJ whole genome shotgun (WGS) entry which is preliminary data.</text>
</comment>
<evidence type="ECO:0000256" key="13">
    <source>
        <dbReference type="ARBA" id="ARBA00048811"/>
    </source>
</evidence>
<dbReference type="GO" id="GO:0016757">
    <property type="term" value="F:glycosyltransferase activity"/>
    <property type="evidence" value="ECO:0007669"/>
    <property type="project" value="UniProtKB-KW"/>
</dbReference>
<dbReference type="RefSeq" id="WP_290001058.1">
    <property type="nucleotide sequence ID" value="NZ_JAUEPH010000005.1"/>
</dbReference>
<keyword evidence="11 15" id="KW-0547">Nucleotide-binding</keyword>
<evidence type="ECO:0000256" key="3">
    <source>
        <dbReference type="ARBA" id="ARBA00004669"/>
    </source>
</evidence>
<evidence type="ECO:0000256" key="6">
    <source>
        <dbReference type="ARBA" id="ARBA00022490"/>
    </source>
</evidence>
<evidence type="ECO:0000256" key="9">
    <source>
        <dbReference type="ARBA" id="ARBA00022723"/>
    </source>
</evidence>
<keyword evidence="10 15" id="KW-0660">Purine salvage</keyword>